<dbReference type="Pfam" id="PF06199">
    <property type="entry name" value="Phage_tail_2"/>
    <property type="match status" value="1"/>
</dbReference>
<accession>A0A5M6HVS2</accession>
<reference evidence="1 2" key="1">
    <citation type="submission" date="2019-09" db="EMBL/GenBank/DDBJ databases">
        <title>Draft Whole-Genome sequence of Blastochloris sulfoviridis DSM 729.</title>
        <authorList>
            <person name="Meyer T.E."/>
            <person name="Kyndt J.A."/>
        </authorList>
    </citation>
    <scope>NUCLEOTIDE SEQUENCE [LARGE SCALE GENOMIC DNA]</scope>
    <source>
        <strain evidence="1 2">DSM 729</strain>
    </source>
</reference>
<dbReference type="Proteomes" id="UP000323886">
    <property type="component" value="Unassembled WGS sequence"/>
</dbReference>
<dbReference type="RefSeq" id="WP_150097798.1">
    <property type="nucleotide sequence ID" value="NZ_VWPL01000019.1"/>
</dbReference>
<organism evidence="1 2">
    <name type="scientific">Blastochloris sulfoviridis</name>
    <dbReference type="NCBI Taxonomy" id="50712"/>
    <lineage>
        <taxon>Bacteria</taxon>
        <taxon>Pseudomonadati</taxon>
        <taxon>Pseudomonadota</taxon>
        <taxon>Alphaproteobacteria</taxon>
        <taxon>Hyphomicrobiales</taxon>
        <taxon>Blastochloridaceae</taxon>
        <taxon>Blastochloris</taxon>
    </lineage>
</organism>
<evidence type="ECO:0000313" key="1">
    <source>
        <dbReference type="EMBL" id="KAA5599835.1"/>
    </source>
</evidence>
<dbReference type="NCBIfam" id="TIGR02126">
    <property type="entry name" value="phgtail_TP901_1"/>
    <property type="match status" value="1"/>
</dbReference>
<dbReference type="PRINTS" id="PR01996">
    <property type="entry name" value="MTP1FAMILY"/>
</dbReference>
<dbReference type="OrthoDB" id="7266971at2"/>
<name>A0A5M6HVS2_9HYPH</name>
<gene>
    <name evidence="1" type="ORF">F1193_11290</name>
</gene>
<evidence type="ECO:0000313" key="2">
    <source>
        <dbReference type="Proteomes" id="UP000323886"/>
    </source>
</evidence>
<keyword evidence="2" id="KW-1185">Reference proteome</keyword>
<dbReference type="EMBL" id="VWPL01000019">
    <property type="protein sequence ID" value="KAA5599835.1"/>
    <property type="molecule type" value="Genomic_DNA"/>
</dbReference>
<protein>
    <submittedName>
        <fullName evidence="1">Phage major tail protein, TP901-1 family</fullName>
    </submittedName>
</protein>
<dbReference type="AlphaFoldDB" id="A0A5M6HVS2"/>
<comment type="caution">
    <text evidence="1">The sequence shown here is derived from an EMBL/GenBank/DDBJ whole genome shotgun (WGS) entry which is preliminary data.</text>
</comment>
<dbReference type="InterPro" id="IPR022344">
    <property type="entry name" value="GTA_major-tail"/>
</dbReference>
<sequence length="135" mass="14327">MPAQKGKDLLLKVNDGAAFVTVAGLRTNRFALNAQTIDVTHAESAGRWRELLSGAGVRKASVAGSGIFKDTASDTRLRQLAFDGEIASFQLVVPDFGIIEGPFQITALEYAGRYDGEVTHDIALESAGALTFTAL</sequence>
<dbReference type="InterPro" id="IPR011855">
    <property type="entry name" value="Phgtail_TP901_1"/>
</dbReference>
<proteinExistence type="predicted"/>